<protein>
    <submittedName>
        <fullName evidence="3">IS110 family transposase</fullName>
    </submittedName>
</protein>
<evidence type="ECO:0000313" key="3">
    <source>
        <dbReference type="EMBL" id="MDU9005431.1"/>
    </source>
</evidence>
<dbReference type="EMBL" id="JASMWN010000014">
    <property type="protein sequence ID" value="MDU9005431.1"/>
    <property type="molecule type" value="Genomic_DNA"/>
</dbReference>
<feature type="domain" description="Transposase IS116/IS110/IS902 C-terminal" evidence="2">
    <location>
        <begin position="212"/>
        <end position="292"/>
    </location>
</feature>
<evidence type="ECO:0000259" key="2">
    <source>
        <dbReference type="Pfam" id="PF02371"/>
    </source>
</evidence>
<organism evidence="3 4">
    <name type="scientific">Sedimentitalea todarodis</name>
    <dbReference type="NCBI Taxonomy" id="1631240"/>
    <lineage>
        <taxon>Bacteria</taxon>
        <taxon>Pseudomonadati</taxon>
        <taxon>Pseudomonadota</taxon>
        <taxon>Alphaproteobacteria</taxon>
        <taxon>Rhodobacterales</taxon>
        <taxon>Paracoccaceae</taxon>
        <taxon>Sedimentitalea</taxon>
    </lineage>
</organism>
<keyword evidence="4" id="KW-1185">Reference proteome</keyword>
<name>A0ABU3VGW8_9RHOB</name>
<feature type="domain" description="Transposase IS110-like N-terminal" evidence="1">
    <location>
        <begin position="6"/>
        <end position="151"/>
    </location>
</feature>
<dbReference type="Pfam" id="PF02371">
    <property type="entry name" value="Transposase_20"/>
    <property type="match status" value="1"/>
</dbReference>
<proteinExistence type="predicted"/>
<evidence type="ECO:0000313" key="4">
    <source>
        <dbReference type="Proteomes" id="UP001255416"/>
    </source>
</evidence>
<reference evidence="4" key="1">
    <citation type="submission" date="2023-05" db="EMBL/GenBank/DDBJ databases">
        <title>Sedimentitalea sp. nov. JM2-8.</title>
        <authorList>
            <person name="Huang J."/>
        </authorList>
    </citation>
    <scope>NUCLEOTIDE SEQUENCE [LARGE SCALE GENOMIC DNA]</scope>
    <source>
        <strain evidence="4">KHS03</strain>
    </source>
</reference>
<dbReference type="Proteomes" id="UP001255416">
    <property type="component" value="Unassembled WGS sequence"/>
</dbReference>
<accession>A0ABU3VGW8</accession>
<dbReference type="NCBIfam" id="NF033542">
    <property type="entry name" value="transpos_IS110"/>
    <property type="match status" value="1"/>
</dbReference>
<dbReference type="PANTHER" id="PTHR33055:SF3">
    <property type="entry name" value="PUTATIVE TRANSPOSASE FOR IS117-RELATED"/>
    <property type="match status" value="1"/>
</dbReference>
<dbReference type="InterPro" id="IPR047650">
    <property type="entry name" value="Transpos_IS110"/>
</dbReference>
<comment type="caution">
    <text evidence="3">The sequence shown here is derived from an EMBL/GenBank/DDBJ whole genome shotgun (WGS) entry which is preliminary data.</text>
</comment>
<dbReference type="Pfam" id="PF01548">
    <property type="entry name" value="DEDD_Tnp_IS110"/>
    <property type="match status" value="1"/>
</dbReference>
<evidence type="ECO:0000259" key="1">
    <source>
        <dbReference type="Pfam" id="PF01548"/>
    </source>
</evidence>
<sequence>MEKCYVGLDVSKEETSICVCNQSGDVLSAARVVTDPNTILRALSKHTGSMQCVVLETGRMANWLYNELCDRGLPMVCIDARQAHAVLSQMHNKTDANDAAMLAELARTGFYRKVEVKSRGAQERRALLKAREVALKSRVNVENTIRGLLASFGLRLPKHLSTYEQRVHALLRDQQVLSGIVLPLLELRTAALRQAAALTKEMARYAKEDEVCQRLMTIPGVGPVSAVTYVATIDDPSRFSKSRSVGAYLGLTSRRYQSGDMDYGGRISKRGDAMLRSTLYEAASSLLNRVKPGKGSGLQSWARALKARTSHKKAVVALARKLAVLMHAIWMNGTTFQTKEA</sequence>
<dbReference type="InterPro" id="IPR003346">
    <property type="entry name" value="Transposase_20"/>
</dbReference>
<dbReference type="RefSeq" id="WP_316778790.1">
    <property type="nucleotide sequence ID" value="NZ_JASMWN010000014.1"/>
</dbReference>
<dbReference type="PANTHER" id="PTHR33055">
    <property type="entry name" value="TRANSPOSASE FOR INSERTION SEQUENCE ELEMENT IS1111A"/>
    <property type="match status" value="1"/>
</dbReference>
<gene>
    <name evidence="3" type="ORF">QO231_16450</name>
</gene>
<dbReference type="InterPro" id="IPR002525">
    <property type="entry name" value="Transp_IS110-like_N"/>
</dbReference>